<reference evidence="2" key="1">
    <citation type="submission" date="2022-09" db="EMBL/GenBank/DDBJ databases">
        <title>Culturomic study of gut microbiota in children with autism spectrum disorder.</title>
        <authorList>
            <person name="Efimov B.A."/>
            <person name="Chaplin A.V."/>
            <person name="Sokolova S.R."/>
            <person name="Pikina A.P."/>
            <person name="Korzhanova M."/>
            <person name="Belova V."/>
            <person name="Korostin D."/>
        </authorList>
    </citation>
    <scope>NUCLEOTIDE SEQUENCE</scope>
    <source>
        <strain evidence="2">ASD5510</strain>
    </source>
</reference>
<dbReference type="GO" id="GO:0008643">
    <property type="term" value="P:carbohydrate transport"/>
    <property type="evidence" value="ECO:0007669"/>
    <property type="project" value="InterPro"/>
</dbReference>
<organism evidence="2 3">
    <name type="scientific">Hominibacterium faecale</name>
    <dbReference type="NCBI Taxonomy" id="2839743"/>
    <lineage>
        <taxon>Bacteria</taxon>
        <taxon>Bacillati</taxon>
        <taxon>Bacillota</taxon>
        <taxon>Clostridia</taxon>
        <taxon>Peptostreptococcales</taxon>
        <taxon>Anaerovoracaceae</taxon>
        <taxon>Hominibacterium</taxon>
    </lineage>
</organism>
<dbReference type="Gene3D" id="1.20.1250.20">
    <property type="entry name" value="MFS general substrate transporter like domains"/>
    <property type="match status" value="2"/>
</dbReference>
<accession>A0A9J6QU77</accession>
<keyword evidence="3" id="KW-1185">Reference proteome</keyword>
<evidence type="ECO:0000313" key="2">
    <source>
        <dbReference type="EMBL" id="MCU7377158.1"/>
    </source>
</evidence>
<keyword evidence="1" id="KW-0812">Transmembrane</keyword>
<dbReference type="RefSeq" id="WP_148398278.1">
    <property type="nucleotide sequence ID" value="NZ_JAJAGH010000005.1"/>
</dbReference>
<dbReference type="CDD" id="cd17332">
    <property type="entry name" value="MFS_MelB_like"/>
    <property type="match status" value="1"/>
</dbReference>
<feature type="transmembrane region" description="Helical" evidence="1">
    <location>
        <begin position="108"/>
        <end position="131"/>
    </location>
</feature>
<feature type="transmembrane region" description="Helical" evidence="1">
    <location>
        <begin position="330"/>
        <end position="347"/>
    </location>
</feature>
<feature type="transmembrane region" description="Helical" evidence="1">
    <location>
        <begin position="151"/>
        <end position="170"/>
    </location>
</feature>
<gene>
    <name evidence="2" type="ORF">OBO34_02185</name>
</gene>
<comment type="caution">
    <text evidence="2">The sequence shown here is derived from an EMBL/GenBank/DDBJ whole genome shotgun (WGS) entry which is preliminary data.</text>
</comment>
<feature type="transmembrane region" description="Helical" evidence="1">
    <location>
        <begin position="243"/>
        <end position="264"/>
    </location>
</feature>
<evidence type="ECO:0000256" key="1">
    <source>
        <dbReference type="SAM" id="Phobius"/>
    </source>
</evidence>
<feature type="transmembrane region" description="Helical" evidence="1">
    <location>
        <begin position="44"/>
        <end position="67"/>
    </location>
</feature>
<feature type="transmembrane region" description="Helical" evidence="1">
    <location>
        <begin position="276"/>
        <end position="294"/>
    </location>
</feature>
<dbReference type="SUPFAM" id="SSF103473">
    <property type="entry name" value="MFS general substrate transporter"/>
    <property type="match status" value="1"/>
</dbReference>
<dbReference type="InterPro" id="IPR039672">
    <property type="entry name" value="MFS_2"/>
</dbReference>
<dbReference type="Proteomes" id="UP001065549">
    <property type="component" value="Unassembled WGS sequence"/>
</dbReference>
<dbReference type="InterPro" id="IPR036259">
    <property type="entry name" value="MFS_trans_sf"/>
</dbReference>
<dbReference type="EMBL" id="JAOSHN010000001">
    <property type="protein sequence ID" value="MCU7377158.1"/>
    <property type="molecule type" value="Genomic_DNA"/>
</dbReference>
<protein>
    <submittedName>
        <fullName evidence="2">MFS transporter</fullName>
    </submittedName>
</protein>
<dbReference type="GO" id="GO:0005886">
    <property type="term" value="C:plasma membrane"/>
    <property type="evidence" value="ECO:0007669"/>
    <property type="project" value="TreeGrafter"/>
</dbReference>
<dbReference type="GO" id="GO:0015293">
    <property type="term" value="F:symporter activity"/>
    <property type="evidence" value="ECO:0007669"/>
    <property type="project" value="InterPro"/>
</dbReference>
<feature type="transmembrane region" description="Helical" evidence="1">
    <location>
        <begin position="20"/>
        <end position="38"/>
    </location>
</feature>
<feature type="transmembrane region" description="Helical" evidence="1">
    <location>
        <begin position="420"/>
        <end position="440"/>
    </location>
</feature>
<dbReference type="PANTHER" id="PTHR11328">
    <property type="entry name" value="MAJOR FACILITATOR SUPERFAMILY DOMAIN-CONTAINING PROTEIN"/>
    <property type="match status" value="1"/>
</dbReference>
<evidence type="ECO:0000313" key="3">
    <source>
        <dbReference type="Proteomes" id="UP001065549"/>
    </source>
</evidence>
<feature type="transmembrane region" description="Helical" evidence="1">
    <location>
        <begin position="306"/>
        <end position="324"/>
    </location>
</feature>
<dbReference type="AlphaFoldDB" id="A0A9J6QU77"/>
<keyword evidence="1" id="KW-0472">Membrane</keyword>
<feature type="transmembrane region" description="Helical" evidence="1">
    <location>
        <begin position="79"/>
        <end position="96"/>
    </location>
</feature>
<keyword evidence="1" id="KW-1133">Transmembrane helix</keyword>
<proteinExistence type="predicted"/>
<dbReference type="PANTHER" id="PTHR11328:SF24">
    <property type="entry name" value="MAJOR FACILITATOR SUPERFAMILY (MFS) PROFILE DOMAIN-CONTAINING PROTEIN"/>
    <property type="match status" value="1"/>
</dbReference>
<dbReference type="Pfam" id="PF13347">
    <property type="entry name" value="MFS_2"/>
    <property type="match status" value="1"/>
</dbReference>
<feature type="transmembrane region" description="Helical" evidence="1">
    <location>
        <begin position="182"/>
        <end position="201"/>
    </location>
</feature>
<name>A0A9J6QU77_9FIRM</name>
<feature type="transmembrane region" description="Helical" evidence="1">
    <location>
        <begin position="378"/>
        <end position="400"/>
    </location>
</feature>
<sequence>MEKLRFRNKIEYASAAYGDAASYGFISAFLLFFLTTVAGVEPAFAGTITVVGALWNTLINPIVGYLSDHAMTRWGRRRPFMVIMSLPMAASTYMLFTAVDLLPQIKPLYYGAILLIFWTSYTGFFVPYLALGAEYTKDYNERTELRSYASIFNMLGNVVAMVMPSILVAFLTDRGLSTPGAWSATGAIVGITSMASIFITARAAKNTDQSAPCGERTGLPRPNLVKIFREYWQVLKLKPVKSLLFTSLFALVSYAMFTSDLVYYFTYNQGLSPEQVSGMFLYRTFACLVLILIMRKISAATDKRTALMWVFVIGAVSVTIARIIGVESMWQLYVFVFFVAVSTSVYWQLMPSIIYDVCEYDELENGKKRQGTIVSLQGLVEALATGMGSQILGIVLQLAGFDGSAQVQTETALTWVQNSVTVLPAGFLILAMIALSRYPITKERFEEIQRKLAERNKTE</sequence>